<comment type="caution">
    <text evidence="1">The sequence shown here is derived from an EMBL/GenBank/DDBJ whole genome shotgun (WGS) entry which is preliminary data.</text>
</comment>
<dbReference type="AlphaFoldDB" id="A0AAN9I5R3"/>
<reference evidence="1 2" key="1">
    <citation type="submission" date="2024-01" db="EMBL/GenBank/DDBJ databases">
        <title>The genomes of 5 underutilized Papilionoideae crops provide insights into root nodulation and disease resistanc.</title>
        <authorList>
            <person name="Yuan L."/>
        </authorList>
    </citation>
    <scope>NUCLEOTIDE SEQUENCE [LARGE SCALE GENOMIC DNA]</scope>
    <source>
        <strain evidence="1">ZHUSHIDOU_FW_LH</strain>
        <tissue evidence="1">Leaf</tissue>
    </source>
</reference>
<evidence type="ECO:0000313" key="2">
    <source>
        <dbReference type="Proteomes" id="UP001372338"/>
    </source>
</evidence>
<evidence type="ECO:0000313" key="1">
    <source>
        <dbReference type="EMBL" id="KAK7268508.1"/>
    </source>
</evidence>
<dbReference type="Proteomes" id="UP001372338">
    <property type="component" value="Unassembled WGS sequence"/>
</dbReference>
<keyword evidence="2" id="KW-1185">Reference proteome</keyword>
<gene>
    <name evidence="1" type="ORF">RIF29_21207</name>
</gene>
<accession>A0AAN9I5R3</accession>
<proteinExistence type="predicted"/>
<organism evidence="1 2">
    <name type="scientific">Crotalaria pallida</name>
    <name type="common">Smooth rattlebox</name>
    <name type="synonym">Crotalaria striata</name>
    <dbReference type="NCBI Taxonomy" id="3830"/>
    <lineage>
        <taxon>Eukaryota</taxon>
        <taxon>Viridiplantae</taxon>
        <taxon>Streptophyta</taxon>
        <taxon>Embryophyta</taxon>
        <taxon>Tracheophyta</taxon>
        <taxon>Spermatophyta</taxon>
        <taxon>Magnoliopsida</taxon>
        <taxon>eudicotyledons</taxon>
        <taxon>Gunneridae</taxon>
        <taxon>Pentapetalae</taxon>
        <taxon>rosids</taxon>
        <taxon>fabids</taxon>
        <taxon>Fabales</taxon>
        <taxon>Fabaceae</taxon>
        <taxon>Papilionoideae</taxon>
        <taxon>50 kb inversion clade</taxon>
        <taxon>genistoids sensu lato</taxon>
        <taxon>core genistoids</taxon>
        <taxon>Crotalarieae</taxon>
        <taxon>Crotalaria</taxon>
    </lineage>
</organism>
<sequence length="71" mass="8444">MMEDIPARRVEDMDWATWGLILVRRMEDIPVRRIKDTDWAIWGPHTGEPVKRYPSLLLLDPQSRTHPSFPF</sequence>
<name>A0AAN9I5R3_CROPI</name>
<dbReference type="EMBL" id="JAYWIO010000004">
    <property type="protein sequence ID" value="KAK7268508.1"/>
    <property type="molecule type" value="Genomic_DNA"/>
</dbReference>
<protein>
    <submittedName>
        <fullName evidence="1">Uncharacterized protein</fullName>
    </submittedName>
</protein>